<protein>
    <submittedName>
        <fullName evidence="1">Zinc/iron transporter</fullName>
    </submittedName>
</protein>
<sequence length="227" mass="24440">MLQGYGPVMQAFLGTLFTWGLTAAGAALVIFIKGTKRKLLDTSLGFAAGVMTAASYWSLLAPAIEMAVDSKIYGANGEYAFAPVAVGFTLGAVFVYGADLLITKLSVHSHNVMLALNSSTIRKEESKRNSRLSTIVDTTTIDFQDGSAHTTFRRRGRLKHTNEDDTIVDSQTYEDTSNIEEIQHGQWKRIMLLVIAITMHNIPEGLAVGVGFGAIGSSASATFESAR</sequence>
<evidence type="ECO:0000313" key="1">
    <source>
        <dbReference type="EMBL" id="KAI4469889.1"/>
    </source>
</evidence>
<proteinExistence type="predicted"/>
<accession>A0ACB9TSW3</accession>
<comment type="caution">
    <text evidence="1">The sequence shown here is derived from an EMBL/GenBank/DDBJ whole genome shotgun (WGS) entry which is preliminary data.</text>
</comment>
<keyword evidence="2" id="KW-1185">Reference proteome</keyword>
<dbReference type="EMBL" id="CM043015">
    <property type="protein sequence ID" value="KAI4469889.1"/>
    <property type="molecule type" value="Genomic_DNA"/>
</dbReference>
<dbReference type="Proteomes" id="UP001056778">
    <property type="component" value="Chromosome 1"/>
</dbReference>
<evidence type="ECO:0000313" key="2">
    <source>
        <dbReference type="Proteomes" id="UP001056778"/>
    </source>
</evidence>
<gene>
    <name evidence="1" type="ORF">MML48_1g01253</name>
</gene>
<name>A0ACB9TSW3_HOLOL</name>
<reference evidence="1" key="1">
    <citation type="submission" date="2022-04" db="EMBL/GenBank/DDBJ databases">
        <title>Chromosome-scale genome assembly of Holotrichia oblita Faldermann.</title>
        <authorList>
            <person name="Rongchong L."/>
        </authorList>
    </citation>
    <scope>NUCLEOTIDE SEQUENCE</scope>
    <source>
        <strain evidence="1">81SQS9</strain>
    </source>
</reference>
<organism evidence="1 2">
    <name type="scientific">Holotrichia oblita</name>
    <name type="common">Chafer beetle</name>
    <dbReference type="NCBI Taxonomy" id="644536"/>
    <lineage>
        <taxon>Eukaryota</taxon>
        <taxon>Metazoa</taxon>
        <taxon>Ecdysozoa</taxon>
        <taxon>Arthropoda</taxon>
        <taxon>Hexapoda</taxon>
        <taxon>Insecta</taxon>
        <taxon>Pterygota</taxon>
        <taxon>Neoptera</taxon>
        <taxon>Endopterygota</taxon>
        <taxon>Coleoptera</taxon>
        <taxon>Polyphaga</taxon>
        <taxon>Scarabaeiformia</taxon>
        <taxon>Scarabaeidae</taxon>
        <taxon>Melolonthinae</taxon>
        <taxon>Holotrichia</taxon>
    </lineage>
</organism>